<dbReference type="EMBL" id="CABPRV010000017">
    <property type="protein sequence ID" value="VVE55546.1"/>
    <property type="molecule type" value="Genomic_DNA"/>
</dbReference>
<keyword evidence="2" id="KW-1185">Reference proteome</keyword>
<dbReference type="Proteomes" id="UP000366065">
    <property type="component" value="Unassembled WGS sequence"/>
</dbReference>
<protein>
    <submittedName>
        <fullName evidence="1">Uncharacterized protein</fullName>
    </submittedName>
</protein>
<name>A0ABY6WC87_9BURK</name>
<sequence>MSITSTTAPLRLHPQDVGLSLTPKYFRSELLESEEIKQNNELKCGGA</sequence>
<reference evidence="1 2" key="1">
    <citation type="submission" date="2019-08" db="EMBL/GenBank/DDBJ databases">
        <authorList>
            <person name="Peeters C."/>
        </authorList>
    </citation>
    <scope>NUCLEOTIDE SEQUENCE [LARGE SCALE GENOMIC DNA]</scope>
    <source>
        <strain evidence="1 2">LMG 20602</strain>
    </source>
</reference>
<comment type="caution">
    <text evidence="1">The sequence shown here is derived from an EMBL/GenBank/DDBJ whole genome shotgun (WGS) entry which is preliminary data.</text>
</comment>
<proteinExistence type="predicted"/>
<evidence type="ECO:0000313" key="2">
    <source>
        <dbReference type="Proteomes" id="UP000366065"/>
    </source>
</evidence>
<accession>A0ABY6WC87</accession>
<evidence type="ECO:0000313" key="1">
    <source>
        <dbReference type="EMBL" id="VVE55546.1"/>
    </source>
</evidence>
<gene>
    <name evidence="1" type="ORF">PCA20602_05027</name>
</gene>
<organism evidence="1 2">
    <name type="scientific">Pandoraea capi</name>
    <dbReference type="NCBI Taxonomy" id="2508286"/>
    <lineage>
        <taxon>Bacteria</taxon>
        <taxon>Pseudomonadati</taxon>
        <taxon>Pseudomonadota</taxon>
        <taxon>Betaproteobacteria</taxon>
        <taxon>Burkholderiales</taxon>
        <taxon>Burkholderiaceae</taxon>
        <taxon>Pandoraea</taxon>
    </lineage>
</organism>